<reference evidence="1" key="1">
    <citation type="submission" date="2021-08" db="EMBL/GenBank/DDBJ databases">
        <title>The first chromosome-level gecko genome reveals the dynamic sex chromosomes of Neotropical dwarf geckos (Sphaerodactylidae: Sphaerodactylus).</title>
        <authorList>
            <person name="Pinto B.J."/>
            <person name="Keating S.E."/>
            <person name="Gamble T."/>
        </authorList>
    </citation>
    <scope>NUCLEOTIDE SEQUENCE</scope>
    <source>
        <strain evidence="1">TG3544</strain>
    </source>
</reference>
<dbReference type="Proteomes" id="UP000827872">
    <property type="component" value="Linkage Group LG05"/>
</dbReference>
<name>A0ACB8F141_9SAUR</name>
<evidence type="ECO:0000313" key="2">
    <source>
        <dbReference type="Proteomes" id="UP000827872"/>
    </source>
</evidence>
<comment type="caution">
    <text evidence="1">The sequence shown here is derived from an EMBL/GenBank/DDBJ whole genome shotgun (WGS) entry which is preliminary data.</text>
</comment>
<organism evidence="1 2">
    <name type="scientific">Sphaerodactylus townsendi</name>
    <dbReference type="NCBI Taxonomy" id="933632"/>
    <lineage>
        <taxon>Eukaryota</taxon>
        <taxon>Metazoa</taxon>
        <taxon>Chordata</taxon>
        <taxon>Craniata</taxon>
        <taxon>Vertebrata</taxon>
        <taxon>Euteleostomi</taxon>
        <taxon>Lepidosauria</taxon>
        <taxon>Squamata</taxon>
        <taxon>Bifurcata</taxon>
        <taxon>Gekkota</taxon>
        <taxon>Sphaerodactylidae</taxon>
        <taxon>Sphaerodactylus</taxon>
    </lineage>
</organism>
<dbReference type="EMBL" id="CM037618">
    <property type="protein sequence ID" value="KAH7998822.1"/>
    <property type="molecule type" value="Genomic_DNA"/>
</dbReference>
<keyword evidence="2" id="KW-1185">Reference proteome</keyword>
<evidence type="ECO:0000313" key="1">
    <source>
        <dbReference type="EMBL" id="KAH7998822.1"/>
    </source>
</evidence>
<accession>A0ACB8F141</accession>
<protein>
    <submittedName>
        <fullName evidence="1">Uncharacterized protein</fullName>
    </submittedName>
</protein>
<proteinExistence type="predicted"/>
<sequence length="237" mass="25932">MIGCSAALKQHLWESGVLALWQRHLRLPGRHGLSRWLSRFQPSRQEANILPSSAGWGRRKCGSLLRTVSPVPRQPVVVARMIPVCDPIAPGHLSSPGGAADALQLSPQSRSCLPKELGKLVSPKPDLQLLPWSSPLIILNVYCHLFSPFLFVLCSAVTSFLFDSGIAAAVYVDIYLPLPSPTQLPSRVSSSGLHHSLCLHFILTTTWPKTPQQISTAEPSLLLLSATAPCWDYICIY</sequence>
<gene>
    <name evidence="1" type="ORF">K3G42_001225</name>
</gene>